<comment type="catalytic activity">
    <reaction evidence="1">
        <text>S-ubiquitinyl-[E2 ubiquitin-conjugating enzyme]-L-cysteine + [acceptor protein]-L-lysine = [E2 ubiquitin-conjugating enzyme]-L-cysteine + N(6)-ubiquitinyl-[acceptor protein]-L-lysine.</text>
        <dbReference type="EC" id="2.3.2.26"/>
    </reaction>
</comment>
<dbReference type="AlphaFoldDB" id="A0A2T9YPB9"/>
<dbReference type="OrthoDB" id="8068875at2759"/>
<evidence type="ECO:0000313" key="9">
    <source>
        <dbReference type="Proteomes" id="UP000245383"/>
    </source>
</evidence>
<feature type="region of interest" description="Disordered" evidence="6">
    <location>
        <begin position="77"/>
        <end position="106"/>
    </location>
</feature>
<evidence type="ECO:0000256" key="1">
    <source>
        <dbReference type="ARBA" id="ARBA00000885"/>
    </source>
</evidence>
<evidence type="ECO:0000259" key="7">
    <source>
        <dbReference type="PROSITE" id="PS50237"/>
    </source>
</evidence>
<feature type="compositionally biased region" description="Polar residues" evidence="6">
    <location>
        <begin position="27"/>
        <end position="39"/>
    </location>
</feature>
<dbReference type="Pfam" id="PF00632">
    <property type="entry name" value="HECT"/>
    <property type="match status" value="1"/>
</dbReference>
<dbReference type="PANTHER" id="PTHR45700">
    <property type="entry name" value="UBIQUITIN-PROTEIN LIGASE E3C"/>
    <property type="match status" value="1"/>
</dbReference>
<proteinExistence type="predicted"/>
<dbReference type="InterPro" id="IPR044611">
    <property type="entry name" value="E3A/B/C-like"/>
</dbReference>
<protein>
    <recommendedName>
        <fullName evidence="2">HECT-type E3 ubiquitin transferase</fullName>
        <ecNumber evidence="2">2.3.2.26</ecNumber>
    </recommendedName>
</protein>
<dbReference type="GO" id="GO:0061630">
    <property type="term" value="F:ubiquitin protein ligase activity"/>
    <property type="evidence" value="ECO:0007669"/>
    <property type="project" value="UniProtKB-EC"/>
</dbReference>
<dbReference type="Gene3D" id="3.90.1750.10">
    <property type="entry name" value="Hect, E3 ligase catalytic domains"/>
    <property type="match status" value="1"/>
</dbReference>
<dbReference type="Gene3D" id="3.30.2160.10">
    <property type="entry name" value="Hect, E3 ligase catalytic domain"/>
    <property type="match status" value="1"/>
</dbReference>
<dbReference type="STRING" id="133385.A0A2T9YPB9"/>
<accession>A0A2T9YPB9</accession>
<feature type="region of interest" description="Disordered" evidence="6">
    <location>
        <begin position="1"/>
        <end position="39"/>
    </location>
</feature>
<dbReference type="GO" id="GO:0000209">
    <property type="term" value="P:protein polyubiquitination"/>
    <property type="evidence" value="ECO:0007669"/>
    <property type="project" value="InterPro"/>
</dbReference>
<dbReference type="InterPro" id="IPR035983">
    <property type="entry name" value="Hect_E3_ubiquitin_ligase"/>
</dbReference>
<dbReference type="SUPFAM" id="SSF56204">
    <property type="entry name" value="Hect, E3 ligase catalytic domain"/>
    <property type="match status" value="1"/>
</dbReference>
<evidence type="ECO:0000256" key="6">
    <source>
        <dbReference type="SAM" id="MobiDB-lite"/>
    </source>
</evidence>
<comment type="caution">
    <text evidence="8">The sequence shown here is derived from an EMBL/GenBank/DDBJ whole genome shotgun (WGS) entry which is preliminary data.</text>
</comment>
<evidence type="ECO:0000256" key="4">
    <source>
        <dbReference type="ARBA" id="ARBA00022786"/>
    </source>
</evidence>
<dbReference type="CDD" id="cd00078">
    <property type="entry name" value="HECTc"/>
    <property type="match status" value="1"/>
</dbReference>
<reference evidence="8 9" key="1">
    <citation type="journal article" date="2018" name="MBio">
        <title>Comparative Genomics Reveals the Core Gene Toolbox for the Fungus-Insect Symbiosis.</title>
        <authorList>
            <person name="Wang Y."/>
            <person name="Stata M."/>
            <person name="Wang W."/>
            <person name="Stajich J.E."/>
            <person name="White M.M."/>
            <person name="Moncalvo J.M."/>
        </authorList>
    </citation>
    <scope>NUCLEOTIDE SEQUENCE [LARGE SCALE GENOMIC DNA]</scope>
    <source>
        <strain evidence="8 9">SWE-8-4</strain>
    </source>
</reference>
<keyword evidence="9" id="KW-1185">Reference proteome</keyword>
<evidence type="ECO:0000313" key="8">
    <source>
        <dbReference type="EMBL" id="PVU94203.1"/>
    </source>
</evidence>
<keyword evidence="4 5" id="KW-0833">Ubl conjugation pathway</keyword>
<feature type="active site" description="Glycyl thioester intermediate" evidence="5">
    <location>
        <position position="677"/>
    </location>
</feature>
<dbReference type="Gene3D" id="3.30.2410.10">
    <property type="entry name" value="Hect, E3 ligase catalytic domain"/>
    <property type="match status" value="1"/>
</dbReference>
<dbReference type="PANTHER" id="PTHR45700:SF8">
    <property type="entry name" value="HECT-TYPE E3 UBIQUITIN TRANSFERASE"/>
    <property type="match status" value="1"/>
</dbReference>
<evidence type="ECO:0000256" key="5">
    <source>
        <dbReference type="PROSITE-ProRule" id="PRU00104"/>
    </source>
</evidence>
<name>A0A2T9YPB9_9FUNG</name>
<feature type="compositionally biased region" description="Basic and acidic residues" evidence="6">
    <location>
        <begin position="87"/>
        <end position="100"/>
    </location>
</feature>
<dbReference type="PROSITE" id="PS50237">
    <property type="entry name" value="HECT"/>
    <property type="match status" value="1"/>
</dbReference>
<dbReference type="EMBL" id="MBFR01000099">
    <property type="protein sequence ID" value="PVU94203.1"/>
    <property type="molecule type" value="Genomic_DNA"/>
</dbReference>
<dbReference type="Proteomes" id="UP000245383">
    <property type="component" value="Unassembled WGS sequence"/>
</dbReference>
<evidence type="ECO:0000256" key="2">
    <source>
        <dbReference type="ARBA" id="ARBA00012485"/>
    </source>
</evidence>
<dbReference type="SMART" id="SM00119">
    <property type="entry name" value="HECTc"/>
    <property type="match status" value="1"/>
</dbReference>
<dbReference type="InterPro" id="IPR000569">
    <property type="entry name" value="HECT_dom"/>
</dbReference>
<feature type="compositionally biased region" description="Basic and acidic residues" evidence="6">
    <location>
        <begin position="9"/>
        <end position="22"/>
    </location>
</feature>
<dbReference type="EC" id="2.3.2.26" evidence="2"/>
<organism evidence="8 9">
    <name type="scientific">Smittium simulii</name>
    <dbReference type="NCBI Taxonomy" id="133385"/>
    <lineage>
        <taxon>Eukaryota</taxon>
        <taxon>Fungi</taxon>
        <taxon>Fungi incertae sedis</taxon>
        <taxon>Zoopagomycota</taxon>
        <taxon>Kickxellomycotina</taxon>
        <taxon>Harpellomycetes</taxon>
        <taxon>Harpellales</taxon>
        <taxon>Legeriomycetaceae</taxon>
        <taxon>Smittium</taxon>
    </lineage>
</organism>
<evidence type="ECO:0000256" key="3">
    <source>
        <dbReference type="ARBA" id="ARBA00022679"/>
    </source>
</evidence>
<feature type="domain" description="HECT" evidence="7">
    <location>
        <begin position="330"/>
        <end position="709"/>
    </location>
</feature>
<keyword evidence="3" id="KW-0808">Transferase</keyword>
<sequence length="709" mass="81398">MKLHASSSNDHKNSSNKLKQDNIIKYSKNSPNNQNSARRSSILNFNFKNNEDSRELTKPKKSLNKPRLDINANTQTILESQNHKSKKDLNNKPTDQDAKNNKSQKTTLNLGSLEFMADENGLIYPKERKSMVYSNNWGLLAAAKMMKMIYIANSFRSNQNRIENSRLLLKKLDDFDLSLDYFEWKDSLNRNSSFKQNLFFSDYSFLIGIKSKVKTLHLEAFKQMKSHVNTAFFDTISNRHPIFDSNINKESRRESESSFGSNNDVLMSYGFHGMMSEIFSGSFHENDIPTNSNNEPNRNLVYEKFKNLNLALNIRRNFIAEDALKQISEKQSEIKKPLKVKFVGEDGIDVGGLTKEFFMLLIKEMIDPDAGMYYTQPDSTNRSMWFNPGVTQNSEKYYLFGIAVGLALYNGVILDLHFPKALYKKLLNLNVYDIPCILSKKPLDKPPPRSSKTSDYSVSSDLSSYFSVLPDLLQAKMHLDEMLNDLADFNPNLASGFKTLLSYNKPDIDSVFCLTFEASYDYLGKPRTVPLLPNGENIPVTQENKYEYVQRYSYFWLQSGIIKQFEPFRRGFYYVCGKSALEIFFANELQVLISGSNKPLSCSELKSLSVYQGISSKDPIIEMFWNVLEQFSNSLLKKFLVFVTGCDRLPSSAHPPLKIKILLIGEDQNRLPVSKTCFNQLGLYRYSNQRQLKQKLLMAIVNTEGFELQ</sequence>
<gene>
    <name evidence="8" type="ORF">BB561_002754</name>
</gene>